<dbReference type="Proteomes" id="UP001150904">
    <property type="component" value="Unassembled WGS sequence"/>
</dbReference>
<comment type="caution">
    <text evidence="5">The sequence shown here is derived from an EMBL/GenBank/DDBJ whole genome shotgun (WGS) entry which is preliminary data.</text>
</comment>
<evidence type="ECO:0000256" key="2">
    <source>
        <dbReference type="ARBA" id="ARBA00010421"/>
    </source>
</evidence>
<keyword evidence="6" id="KW-1185">Reference proteome</keyword>
<reference evidence="5" key="1">
    <citation type="submission" date="2022-12" db="EMBL/GenBank/DDBJ databases">
        <authorList>
            <person name="Petersen C."/>
        </authorList>
    </citation>
    <scope>NUCLEOTIDE SEQUENCE</scope>
    <source>
        <strain evidence="5">IBT 15544</strain>
    </source>
</reference>
<evidence type="ECO:0008006" key="7">
    <source>
        <dbReference type="Google" id="ProtNLM"/>
    </source>
</evidence>
<dbReference type="OrthoDB" id="4898945at2759"/>
<comment type="similarity">
    <text evidence="2">Belongs to the cerato-platanin family.</text>
</comment>
<dbReference type="EMBL" id="JAPQKR010000005">
    <property type="protein sequence ID" value="KAJ5215419.1"/>
    <property type="molecule type" value="Genomic_DNA"/>
</dbReference>
<organism evidence="5 6">
    <name type="scientific">Penicillium cinerascens</name>
    <dbReference type="NCBI Taxonomy" id="70096"/>
    <lineage>
        <taxon>Eukaryota</taxon>
        <taxon>Fungi</taxon>
        <taxon>Dikarya</taxon>
        <taxon>Ascomycota</taxon>
        <taxon>Pezizomycotina</taxon>
        <taxon>Eurotiomycetes</taxon>
        <taxon>Eurotiomycetidae</taxon>
        <taxon>Eurotiales</taxon>
        <taxon>Aspergillaceae</taxon>
        <taxon>Penicillium</taxon>
    </lineage>
</organism>
<proteinExistence type="inferred from homology"/>
<dbReference type="CDD" id="cd22778">
    <property type="entry name" value="DPBB_CEPL-like"/>
    <property type="match status" value="1"/>
</dbReference>
<dbReference type="GO" id="GO:0005576">
    <property type="term" value="C:extracellular region"/>
    <property type="evidence" value="ECO:0007669"/>
    <property type="project" value="UniProtKB-SubCell"/>
</dbReference>
<keyword evidence="4" id="KW-0732">Signal</keyword>
<comment type="subcellular location">
    <subcellularLocation>
        <location evidence="1">Secreted</location>
    </subcellularLocation>
</comment>
<feature type="chain" id="PRO_5040955929" description="Allergen Asp f 15" evidence="4">
    <location>
        <begin position="21"/>
        <end position="155"/>
    </location>
</feature>
<dbReference type="InterPro" id="IPR036908">
    <property type="entry name" value="RlpA-like_sf"/>
</dbReference>
<evidence type="ECO:0000313" key="5">
    <source>
        <dbReference type="EMBL" id="KAJ5215419.1"/>
    </source>
</evidence>
<dbReference type="SUPFAM" id="SSF50685">
    <property type="entry name" value="Barwin-like endoglucanases"/>
    <property type="match status" value="1"/>
</dbReference>
<dbReference type="InterPro" id="IPR010829">
    <property type="entry name" value="Cerato-platanin"/>
</dbReference>
<evidence type="ECO:0000313" key="6">
    <source>
        <dbReference type="Proteomes" id="UP001150904"/>
    </source>
</evidence>
<evidence type="ECO:0000256" key="4">
    <source>
        <dbReference type="SAM" id="SignalP"/>
    </source>
</evidence>
<evidence type="ECO:0000256" key="1">
    <source>
        <dbReference type="ARBA" id="ARBA00004613"/>
    </source>
</evidence>
<protein>
    <recommendedName>
        <fullName evidence="7">Allergen Asp f 15</fullName>
    </recommendedName>
</protein>
<sequence length="155" mass="16296">MKTFTTITLSLLATLHFAGAAPFSEDGQDEMLSVLVSYDQKYDVGGTSLNTVACSDGDNGLESRFPTFSDLPAFPRIGGALTIAGWNSTSCGSCYALHYQSGDTDQTINVLAIDAASGRFNIGLQAFNQLTDNQGVKLGSVTATYTPIADSECGM</sequence>
<evidence type="ECO:0000256" key="3">
    <source>
        <dbReference type="ARBA" id="ARBA00022525"/>
    </source>
</evidence>
<feature type="signal peptide" evidence="4">
    <location>
        <begin position="1"/>
        <end position="20"/>
    </location>
</feature>
<reference evidence="5" key="2">
    <citation type="journal article" date="2023" name="IMA Fungus">
        <title>Comparative genomic study of the Penicillium genus elucidates a diverse pangenome and 15 lateral gene transfer events.</title>
        <authorList>
            <person name="Petersen C."/>
            <person name="Sorensen T."/>
            <person name="Nielsen M.R."/>
            <person name="Sondergaard T.E."/>
            <person name="Sorensen J.L."/>
            <person name="Fitzpatrick D.A."/>
            <person name="Frisvad J.C."/>
            <person name="Nielsen K.L."/>
        </authorList>
    </citation>
    <scope>NUCLEOTIDE SEQUENCE</scope>
    <source>
        <strain evidence="5">IBT 15544</strain>
    </source>
</reference>
<dbReference type="GeneID" id="83176189"/>
<dbReference type="AlphaFoldDB" id="A0A9W9TAN2"/>
<dbReference type="Gene3D" id="2.40.40.10">
    <property type="entry name" value="RlpA-like domain"/>
    <property type="match status" value="1"/>
</dbReference>
<gene>
    <name evidence="5" type="ORF">N7498_001826</name>
</gene>
<name>A0A9W9TAN2_9EURO</name>
<accession>A0A9W9TAN2</accession>
<keyword evidence="3" id="KW-0964">Secreted</keyword>
<dbReference type="RefSeq" id="XP_058311232.1">
    <property type="nucleotide sequence ID" value="XM_058448888.1"/>
</dbReference>
<dbReference type="Pfam" id="PF07249">
    <property type="entry name" value="Cerato-platanin"/>
    <property type="match status" value="1"/>
</dbReference>